<feature type="domain" description="Disease resistance R13L4/SHOC-2-like LRR" evidence="9">
    <location>
        <begin position="567"/>
        <end position="769"/>
    </location>
</feature>
<evidence type="ECO:0000259" key="7">
    <source>
        <dbReference type="Pfam" id="PF18052"/>
    </source>
</evidence>
<dbReference type="PANTHER" id="PTHR23155:SF1205">
    <property type="entry name" value="DISEASE RESISTANCE PROTEIN RPM1"/>
    <property type="match status" value="1"/>
</dbReference>
<evidence type="ECO:0000256" key="4">
    <source>
        <dbReference type="ARBA" id="ARBA00022741"/>
    </source>
</evidence>
<dbReference type="GO" id="GO:0002758">
    <property type="term" value="P:innate immune response-activating signaling pathway"/>
    <property type="evidence" value="ECO:0007669"/>
    <property type="project" value="UniProtKB-ARBA"/>
</dbReference>
<dbReference type="Pfam" id="PF18052">
    <property type="entry name" value="Rx_N"/>
    <property type="match status" value="1"/>
</dbReference>
<evidence type="ECO:0000313" key="10">
    <source>
        <dbReference type="Proteomes" id="UP001515500"/>
    </source>
</evidence>
<dbReference type="GeneID" id="120256340"/>
<keyword evidence="10" id="KW-1185">Reference proteome</keyword>
<feature type="domain" description="NB-ARC" evidence="6">
    <location>
        <begin position="173"/>
        <end position="341"/>
    </location>
</feature>
<dbReference type="PRINTS" id="PR00364">
    <property type="entry name" value="DISEASERSIST"/>
</dbReference>
<dbReference type="InterPro" id="IPR055414">
    <property type="entry name" value="LRR_R13L4/SHOC2-like"/>
</dbReference>
<dbReference type="Gene3D" id="1.10.8.430">
    <property type="entry name" value="Helical domain of apoptotic protease-activating factors"/>
    <property type="match status" value="1"/>
</dbReference>
<name>A0AB40B094_DIOCR</name>
<evidence type="ECO:0000256" key="3">
    <source>
        <dbReference type="ARBA" id="ARBA00022737"/>
    </source>
</evidence>
<dbReference type="InterPro" id="IPR002182">
    <property type="entry name" value="NB-ARC"/>
</dbReference>
<evidence type="ECO:0000256" key="5">
    <source>
        <dbReference type="ARBA" id="ARBA00022821"/>
    </source>
</evidence>
<dbReference type="FunFam" id="1.10.10.10:FF:000322">
    <property type="entry name" value="Probable disease resistance protein At1g63360"/>
    <property type="match status" value="1"/>
</dbReference>
<dbReference type="PANTHER" id="PTHR23155">
    <property type="entry name" value="DISEASE RESISTANCE PROTEIN RP"/>
    <property type="match status" value="1"/>
</dbReference>
<dbReference type="InterPro" id="IPR036388">
    <property type="entry name" value="WH-like_DNA-bd_sf"/>
</dbReference>
<dbReference type="RefSeq" id="XP_039119971.1">
    <property type="nucleotide sequence ID" value="XM_039264037.1"/>
</dbReference>
<dbReference type="Pfam" id="PF23598">
    <property type="entry name" value="LRR_14"/>
    <property type="match status" value="1"/>
</dbReference>
<protein>
    <submittedName>
        <fullName evidence="11">Disease resistance protein At1g50180</fullName>
    </submittedName>
</protein>
<dbReference type="SUPFAM" id="SSF52058">
    <property type="entry name" value="L domain-like"/>
    <property type="match status" value="1"/>
</dbReference>
<sequence>MAEAAVGFVVQKLGDLIVQESIILYGVRDEVEWLERELRRMQCFLKDADSKKNKTDDERIKNWVTEMRDLAFEAEDIIDTFMYLKLRRQHKPGCVGFIKGYMFIPVELIHRHKIHVDVRRIEAEIQKLSESRTRYGIANIDETNGTTSQSRSQDMIPILPQLNDEIDIVGFDNEKKKIVQELVDINDTNQTVISIVGMGGLGKTTLAKSIYNDHEVKRSFDIFAWVIISQEYTILEILKRISSEVSATPSADTIRDLSVAISKKLKEGKYLIVLDDIWKEDVWNELLKAFPDVKNGSRVIITTRFLNVAKIANRTAQPHELRFLNKKESWELFLRKVFPRQDIETCCPIYLVDYAHQLIQKCSGLPLALVVLGGLVSTKPQTQDAWQKVVESMKGQFAKCGERCLEILALSYNDLPYYLKSCYLYFGCFREHKNISAQTLIRLWSAEGFLPTKTSKTVEEIGLDWLEELTQRCLIQVTDWKCDGSAKYCRIHDLLRDLCIEEAKENKYLQIYKNDSVDHVTMSNATAARRLITFNEIEILNFSNSKLRGLFFDGHHIDPLTFQVMNRQFGGFKLLRVLSLRNLSTSKFPSEIKSLIHLRYLELRAFGLMEVPSWISHLRNLQTFIIGTTKQLENISDSLWRIDSLRHVDLCISSTYPPNMENIVLKNLQTLKGVNAGSWIGNTLPKLTNLRKLCINDVTIDHADALSSSLQKLGQLTSLNIEGALIPSYNVICSATGFPQLLSLTVVGFYELEEWTIEENAMPCLKYLLLFRCPKLKMIPEGLKNVPLDQLELTLMSAEFKTRIKENTGEDWYKIQHVPNISII</sequence>
<gene>
    <name evidence="11" type="primary">LOC120256340</name>
</gene>
<dbReference type="InterPro" id="IPR041118">
    <property type="entry name" value="Rx_N"/>
</dbReference>
<dbReference type="InterPro" id="IPR038005">
    <property type="entry name" value="RX-like_CC"/>
</dbReference>
<dbReference type="Gene3D" id="1.10.10.10">
    <property type="entry name" value="Winged helix-like DNA-binding domain superfamily/Winged helix DNA-binding domain"/>
    <property type="match status" value="1"/>
</dbReference>
<reference evidence="11" key="1">
    <citation type="submission" date="2025-08" db="UniProtKB">
        <authorList>
            <consortium name="RefSeq"/>
        </authorList>
    </citation>
    <scope>IDENTIFICATION</scope>
</reference>
<dbReference type="CDD" id="cd14798">
    <property type="entry name" value="RX-CC_like"/>
    <property type="match status" value="1"/>
</dbReference>
<evidence type="ECO:0000256" key="1">
    <source>
        <dbReference type="ARBA" id="ARBA00008894"/>
    </source>
</evidence>
<organism evidence="10 11">
    <name type="scientific">Dioscorea cayennensis subsp. rotundata</name>
    <name type="common">White Guinea yam</name>
    <name type="synonym">Dioscorea rotundata</name>
    <dbReference type="NCBI Taxonomy" id="55577"/>
    <lineage>
        <taxon>Eukaryota</taxon>
        <taxon>Viridiplantae</taxon>
        <taxon>Streptophyta</taxon>
        <taxon>Embryophyta</taxon>
        <taxon>Tracheophyta</taxon>
        <taxon>Spermatophyta</taxon>
        <taxon>Magnoliopsida</taxon>
        <taxon>Liliopsida</taxon>
        <taxon>Dioscoreales</taxon>
        <taxon>Dioscoreaceae</taxon>
        <taxon>Dioscorea</taxon>
    </lineage>
</organism>
<dbReference type="Pfam" id="PF23559">
    <property type="entry name" value="WHD_DRP"/>
    <property type="match status" value="1"/>
</dbReference>
<keyword evidence="3" id="KW-0677">Repeat</keyword>
<dbReference type="GO" id="GO:0009626">
    <property type="term" value="P:plant-type hypersensitive response"/>
    <property type="evidence" value="ECO:0007669"/>
    <property type="project" value="UniProtKB-ARBA"/>
</dbReference>
<evidence type="ECO:0000259" key="9">
    <source>
        <dbReference type="Pfam" id="PF23598"/>
    </source>
</evidence>
<keyword evidence="4" id="KW-0547">Nucleotide-binding</keyword>
<dbReference type="InterPro" id="IPR044974">
    <property type="entry name" value="Disease_R_plants"/>
</dbReference>
<evidence type="ECO:0000313" key="11">
    <source>
        <dbReference type="RefSeq" id="XP_039119971.1"/>
    </source>
</evidence>
<accession>A0AB40B094</accession>
<evidence type="ECO:0000259" key="8">
    <source>
        <dbReference type="Pfam" id="PF23559"/>
    </source>
</evidence>
<dbReference type="InterPro" id="IPR032675">
    <property type="entry name" value="LRR_dom_sf"/>
</dbReference>
<evidence type="ECO:0000259" key="6">
    <source>
        <dbReference type="Pfam" id="PF00931"/>
    </source>
</evidence>
<dbReference type="InterPro" id="IPR027417">
    <property type="entry name" value="P-loop_NTPase"/>
</dbReference>
<dbReference type="InterPro" id="IPR042197">
    <property type="entry name" value="Apaf_helical"/>
</dbReference>
<comment type="similarity">
    <text evidence="1">Belongs to the disease resistance NB-LRR family.</text>
</comment>
<dbReference type="FunFam" id="3.40.50.300:FF:001091">
    <property type="entry name" value="Probable disease resistance protein At1g61300"/>
    <property type="match status" value="1"/>
</dbReference>
<dbReference type="Gene3D" id="3.40.50.300">
    <property type="entry name" value="P-loop containing nucleotide triphosphate hydrolases"/>
    <property type="match status" value="1"/>
</dbReference>
<dbReference type="GO" id="GO:0042742">
    <property type="term" value="P:defense response to bacterium"/>
    <property type="evidence" value="ECO:0007669"/>
    <property type="project" value="UniProtKB-ARBA"/>
</dbReference>
<dbReference type="Gene3D" id="3.80.10.10">
    <property type="entry name" value="Ribonuclease Inhibitor"/>
    <property type="match status" value="1"/>
</dbReference>
<dbReference type="SUPFAM" id="SSF52540">
    <property type="entry name" value="P-loop containing nucleoside triphosphate hydrolases"/>
    <property type="match status" value="1"/>
</dbReference>
<dbReference type="Gene3D" id="1.20.5.4130">
    <property type="match status" value="1"/>
</dbReference>
<evidence type="ECO:0000256" key="2">
    <source>
        <dbReference type="ARBA" id="ARBA00022614"/>
    </source>
</evidence>
<dbReference type="Proteomes" id="UP001515500">
    <property type="component" value="Unplaced"/>
</dbReference>
<feature type="domain" description="Disease resistance protein winged helix" evidence="8">
    <location>
        <begin position="429"/>
        <end position="499"/>
    </location>
</feature>
<feature type="domain" description="Disease resistance N-terminal" evidence="7">
    <location>
        <begin position="5"/>
        <end position="95"/>
    </location>
</feature>
<dbReference type="GO" id="GO:0043531">
    <property type="term" value="F:ADP binding"/>
    <property type="evidence" value="ECO:0007669"/>
    <property type="project" value="InterPro"/>
</dbReference>
<dbReference type="InterPro" id="IPR058922">
    <property type="entry name" value="WHD_DRP"/>
</dbReference>
<dbReference type="AlphaFoldDB" id="A0AB40B094"/>
<keyword evidence="5" id="KW-0611">Plant defense</keyword>
<proteinExistence type="inferred from homology"/>
<dbReference type="Pfam" id="PF00931">
    <property type="entry name" value="NB-ARC"/>
    <property type="match status" value="1"/>
</dbReference>
<keyword evidence="2" id="KW-0433">Leucine-rich repeat</keyword>